<dbReference type="GO" id="GO:0016491">
    <property type="term" value="F:oxidoreductase activity"/>
    <property type="evidence" value="ECO:0007669"/>
    <property type="project" value="UniProtKB-KW"/>
</dbReference>
<sequence length="198" mass="20225">MTSIGIIGAGGIGTALARRFATTDAEVLLANSRGSHTVQTPDDRVTAADITEAAKADIVVLAVPWNRLEAAVANSGIDDWSGKIVIDPTNPLSAPDFPPADLGGHVSSTQLVEKLVPGAEVVKAFGTLTPPDLGADPTAGGRRVVFISGDHPAANGTVARLASKAGWAPIDLGLLAIGGPLLHFPGGPLPTLRLRLER</sequence>
<keyword evidence="4" id="KW-1185">Reference proteome</keyword>
<name>A0A853CAF6_9ACTN</name>
<dbReference type="AlphaFoldDB" id="A0A853CAF6"/>
<organism evidence="3 4">
    <name type="scientific">Nocardioides thalensis</name>
    <dbReference type="NCBI Taxonomy" id="1914755"/>
    <lineage>
        <taxon>Bacteria</taxon>
        <taxon>Bacillati</taxon>
        <taxon>Actinomycetota</taxon>
        <taxon>Actinomycetes</taxon>
        <taxon>Propionibacteriales</taxon>
        <taxon>Nocardioidaceae</taxon>
        <taxon>Nocardioides</taxon>
    </lineage>
</organism>
<evidence type="ECO:0000259" key="2">
    <source>
        <dbReference type="Pfam" id="PF03807"/>
    </source>
</evidence>
<protein>
    <recommendedName>
        <fullName evidence="2">Pyrroline-5-carboxylate reductase catalytic N-terminal domain-containing protein</fullName>
    </recommendedName>
</protein>
<accession>A0A853CAF6</accession>
<dbReference type="SUPFAM" id="SSF51735">
    <property type="entry name" value="NAD(P)-binding Rossmann-fold domains"/>
    <property type="match status" value="1"/>
</dbReference>
<comment type="caution">
    <text evidence="3">The sequence shown here is derived from an EMBL/GenBank/DDBJ whole genome shotgun (WGS) entry which is preliminary data.</text>
</comment>
<dbReference type="InterPro" id="IPR036291">
    <property type="entry name" value="NAD(P)-bd_dom_sf"/>
</dbReference>
<gene>
    <name evidence="3" type="ORF">HNR19_003891</name>
</gene>
<reference evidence="3 4" key="1">
    <citation type="submission" date="2020-07" db="EMBL/GenBank/DDBJ databases">
        <title>Sequencing the genomes of 1000 actinobacteria strains.</title>
        <authorList>
            <person name="Klenk H.-P."/>
        </authorList>
    </citation>
    <scope>NUCLEOTIDE SEQUENCE [LARGE SCALE GENOMIC DNA]</scope>
    <source>
        <strain evidence="3 4">DSM 103833</strain>
    </source>
</reference>
<keyword evidence="1" id="KW-0560">Oxidoreductase</keyword>
<dbReference type="Proteomes" id="UP000530424">
    <property type="component" value="Unassembled WGS sequence"/>
</dbReference>
<dbReference type="Pfam" id="PF03807">
    <property type="entry name" value="F420_oxidored"/>
    <property type="match status" value="1"/>
</dbReference>
<dbReference type="InterPro" id="IPR028939">
    <property type="entry name" value="P5C_Rdtase_cat_N"/>
</dbReference>
<dbReference type="InterPro" id="IPR051267">
    <property type="entry name" value="STEAP_metalloreductase"/>
</dbReference>
<evidence type="ECO:0000256" key="1">
    <source>
        <dbReference type="ARBA" id="ARBA00023002"/>
    </source>
</evidence>
<evidence type="ECO:0000313" key="4">
    <source>
        <dbReference type="Proteomes" id="UP000530424"/>
    </source>
</evidence>
<dbReference type="PANTHER" id="PTHR14239">
    <property type="entry name" value="DUDULIN-RELATED"/>
    <property type="match status" value="1"/>
</dbReference>
<dbReference type="Gene3D" id="3.40.50.720">
    <property type="entry name" value="NAD(P)-binding Rossmann-like Domain"/>
    <property type="match status" value="1"/>
</dbReference>
<feature type="domain" description="Pyrroline-5-carboxylate reductase catalytic N-terminal" evidence="2">
    <location>
        <begin position="4"/>
        <end position="91"/>
    </location>
</feature>
<dbReference type="EMBL" id="JACCFP010000001">
    <property type="protein sequence ID" value="NYJ03193.1"/>
    <property type="molecule type" value="Genomic_DNA"/>
</dbReference>
<proteinExistence type="predicted"/>
<evidence type="ECO:0000313" key="3">
    <source>
        <dbReference type="EMBL" id="NYJ03193.1"/>
    </source>
</evidence>